<proteinExistence type="predicted"/>
<reference evidence="2 3" key="1">
    <citation type="journal article" date="2012" name="Eukaryot. Cell">
        <title>Genome sequence of the fungus Glarea lozoyensis: the first genome sequence of a species from the Helotiaceae family.</title>
        <authorList>
            <person name="Youssar L."/>
            <person name="Gruening B.A."/>
            <person name="Erxleben A."/>
            <person name="Guenther S."/>
            <person name="Huettel W."/>
        </authorList>
    </citation>
    <scope>NUCLEOTIDE SEQUENCE [LARGE SCALE GENOMIC DNA]</scope>
    <source>
        <strain evidence="3">ATCC 74030 / MF5533</strain>
    </source>
</reference>
<dbReference type="EMBL" id="AGUE01000080">
    <property type="protein sequence ID" value="EHL00515.1"/>
    <property type="molecule type" value="Genomic_DNA"/>
</dbReference>
<feature type="compositionally biased region" description="Basic and acidic residues" evidence="1">
    <location>
        <begin position="22"/>
        <end position="31"/>
    </location>
</feature>
<name>H0ELX8_GLAL7</name>
<comment type="caution">
    <text evidence="2">The sequence shown here is derived from an EMBL/GenBank/DDBJ whole genome shotgun (WGS) entry which is preliminary data.</text>
</comment>
<dbReference type="AlphaFoldDB" id="H0ELX8"/>
<protein>
    <submittedName>
        <fullName evidence="2">Uncharacterized protein</fullName>
    </submittedName>
</protein>
<gene>
    <name evidence="2" type="ORF">M7I_3601</name>
</gene>
<evidence type="ECO:0000313" key="2">
    <source>
        <dbReference type="EMBL" id="EHL00515.1"/>
    </source>
</evidence>
<dbReference type="HOGENOM" id="CLU_2386358_0_0_1"/>
<evidence type="ECO:0000256" key="1">
    <source>
        <dbReference type="SAM" id="MobiDB-lite"/>
    </source>
</evidence>
<dbReference type="InParanoid" id="H0ELX8"/>
<accession>H0ELX8</accession>
<keyword evidence="3" id="KW-1185">Reference proteome</keyword>
<organism evidence="2 3">
    <name type="scientific">Glarea lozoyensis (strain ATCC 74030 / MF5533)</name>
    <dbReference type="NCBI Taxonomy" id="1104152"/>
    <lineage>
        <taxon>Eukaryota</taxon>
        <taxon>Fungi</taxon>
        <taxon>Dikarya</taxon>
        <taxon>Ascomycota</taxon>
        <taxon>Pezizomycotina</taxon>
        <taxon>Leotiomycetes</taxon>
        <taxon>Helotiales</taxon>
        <taxon>Helotiaceae</taxon>
        <taxon>Glarea</taxon>
    </lineage>
</organism>
<dbReference type="Proteomes" id="UP000005446">
    <property type="component" value="Unassembled WGS sequence"/>
</dbReference>
<sequence length="94" mass="10677">MAAVSCSSLRVAFNRTVRLTDRRIRRDDDRGNGGGMKSSKSDTSDQFHPLRTPSSASLKYLLSMNKRFQLIQSLETVELRRTWGTALSRMEVRA</sequence>
<feature type="region of interest" description="Disordered" evidence="1">
    <location>
        <begin position="22"/>
        <end position="51"/>
    </location>
</feature>
<evidence type="ECO:0000313" key="3">
    <source>
        <dbReference type="Proteomes" id="UP000005446"/>
    </source>
</evidence>